<dbReference type="EMBL" id="REFW01000003">
    <property type="protein sequence ID" value="RMB58927.1"/>
    <property type="molecule type" value="Genomic_DNA"/>
</dbReference>
<dbReference type="GO" id="GO:0033499">
    <property type="term" value="P:galactose catabolic process via UDP-galactose, Leloir pathway"/>
    <property type="evidence" value="ECO:0007669"/>
    <property type="project" value="TreeGrafter"/>
</dbReference>
<dbReference type="AlphaFoldDB" id="A0A3M0G4A2"/>
<dbReference type="InterPro" id="IPR008183">
    <property type="entry name" value="Aldose_1/G6P_1-epimerase"/>
</dbReference>
<protein>
    <submittedName>
        <fullName evidence="1">Aldose epimerase</fullName>
    </submittedName>
</protein>
<dbReference type="InterPro" id="IPR014718">
    <property type="entry name" value="GH-type_carb-bd"/>
</dbReference>
<gene>
    <name evidence="1" type="ORF">EAX62_12520</name>
</gene>
<dbReference type="GO" id="GO:0030246">
    <property type="term" value="F:carbohydrate binding"/>
    <property type="evidence" value="ECO:0007669"/>
    <property type="project" value="InterPro"/>
</dbReference>
<dbReference type="PANTHER" id="PTHR10091:SF0">
    <property type="entry name" value="GALACTOSE MUTAROTASE"/>
    <property type="match status" value="1"/>
</dbReference>
<evidence type="ECO:0000313" key="1">
    <source>
        <dbReference type="EMBL" id="RMB58927.1"/>
    </source>
</evidence>
<dbReference type="InterPro" id="IPR011013">
    <property type="entry name" value="Gal_mutarotase_sf_dom"/>
</dbReference>
<reference evidence="1 2" key="1">
    <citation type="submission" date="2018-10" db="EMBL/GenBank/DDBJ databases">
        <title>Tessaracoccus antarcticuss sp. nov., isolated from sediment.</title>
        <authorList>
            <person name="Zhou L.Y."/>
            <person name="Du Z.J."/>
        </authorList>
    </citation>
    <scope>NUCLEOTIDE SEQUENCE [LARGE SCALE GENOMIC DNA]</scope>
    <source>
        <strain evidence="1 2">JDX10</strain>
    </source>
</reference>
<dbReference type="SUPFAM" id="SSF74650">
    <property type="entry name" value="Galactose mutarotase-like"/>
    <property type="match status" value="1"/>
</dbReference>
<dbReference type="GO" id="GO:0006006">
    <property type="term" value="P:glucose metabolic process"/>
    <property type="evidence" value="ECO:0007669"/>
    <property type="project" value="TreeGrafter"/>
</dbReference>
<keyword evidence="2" id="KW-1185">Reference proteome</keyword>
<dbReference type="CDD" id="cd09022">
    <property type="entry name" value="Aldose_epim_Ec_YihR"/>
    <property type="match status" value="1"/>
</dbReference>
<dbReference type="Pfam" id="PF01263">
    <property type="entry name" value="Aldose_epim"/>
    <property type="match status" value="1"/>
</dbReference>
<comment type="caution">
    <text evidence="1">The sequence shown here is derived from an EMBL/GenBank/DDBJ whole genome shotgun (WGS) entry which is preliminary data.</text>
</comment>
<dbReference type="RefSeq" id="WP_121902045.1">
    <property type="nucleotide sequence ID" value="NZ_REFW01000003.1"/>
</dbReference>
<sequence length="294" mass="32674">MMTNPTGEQYPISHGRYTAVVTEVGAHLRSLRVDGREWLWSFEADAAPVASQSKQLLPWPNRIRDGRYTFDGVEYQLPISEVPRHTALHGLNDGFAWQLISHTEQAVVQRHTFHPEAGWPGTLTATLTHSLSDDGLLVQVHVTNDGATPLPYGYGVHPYFSFDNVDVVTLELPFTTELRVDEDRLLPIALVPTTRGKDFQSPRALGHTVFDTAFTDPNTPRWTTRIAGGTHTIEVWADESLPWVQVYTRPERDAIAVEPMTCGPDAFNEGPTHDGLIVLAPEESHVAVWGLRAG</sequence>
<dbReference type="GO" id="GO:0004034">
    <property type="term" value="F:aldose 1-epimerase activity"/>
    <property type="evidence" value="ECO:0007669"/>
    <property type="project" value="TreeGrafter"/>
</dbReference>
<evidence type="ECO:0000313" key="2">
    <source>
        <dbReference type="Proteomes" id="UP000275256"/>
    </source>
</evidence>
<proteinExistence type="predicted"/>
<dbReference type="PANTHER" id="PTHR10091">
    <property type="entry name" value="ALDOSE-1-EPIMERASE"/>
    <property type="match status" value="1"/>
</dbReference>
<dbReference type="InterPro" id="IPR037480">
    <property type="entry name" value="YihR-like"/>
</dbReference>
<name>A0A3M0G4A2_9ACTN</name>
<organism evidence="1 2">
    <name type="scientific">Tessaracoccus antarcticus</name>
    <dbReference type="NCBI Taxonomy" id="2479848"/>
    <lineage>
        <taxon>Bacteria</taxon>
        <taxon>Bacillati</taxon>
        <taxon>Actinomycetota</taxon>
        <taxon>Actinomycetes</taxon>
        <taxon>Propionibacteriales</taxon>
        <taxon>Propionibacteriaceae</taxon>
        <taxon>Tessaracoccus</taxon>
    </lineage>
</organism>
<dbReference type="OrthoDB" id="4739604at2"/>
<dbReference type="Gene3D" id="2.70.98.10">
    <property type="match status" value="1"/>
</dbReference>
<dbReference type="Proteomes" id="UP000275256">
    <property type="component" value="Unassembled WGS sequence"/>
</dbReference>
<accession>A0A3M0G4A2</accession>